<organism evidence="2 3">
    <name type="scientific">Trifolium medium</name>
    <dbReference type="NCBI Taxonomy" id="97028"/>
    <lineage>
        <taxon>Eukaryota</taxon>
        <taxon>Viridiplantae</taxon>
        <taxon>Streptophyta</taxon>
        <taxon>Embryophyta</taxon>
        <taxon>Tracheophyta</taxon>
        <taxon>Spermatophyta</taxon>
        <taxon>Magnoliopsida</taxon>
        <taxon>eudicotyledons</taxon>
        <taxon>Gunneridae</taxon>
        <taxon>Pentapetalae</taxon>
        <taxon>rosids</taxon>
        <taxon>fabids</taxon>
        <taxon>Fabales</taxon>
        <taxon>Fabaceae</taxon>
        <taxon>Papilionoideae</taxon>
        <taxon>50 kb inversion clade</taxon>
        <taxon>NPAAA clade</taxon>
        <taxon>Hologalegina</taxon>
        <taxon>IRL clade</taxon>
        <taxon>Trifolieae</taxon>
        <taxon>Trifolium</taxon>
    </lineage>
</organism>
<sequence length="460" mass="52081">MPPNFIFSNGTTKNFSNHDDPKDSQELAMEIQFEQFMSNQDKFNKEMSKKVNGILEKLKNLDWSIDALCTQLGYDTEIIESVNMFSTFENLNVEPKPICEQSVSEDYEKEENESENISCLLEGFSHLELFMKKIENNEEYVSTLPITMKKSDPVALWDNDSKPIKNTGNYFFSPRKLEDPGSTIISCIVGTVKVDNALCDSGASYNTIIPTDFIVLDIDVPNDWSIVLARNFLNTAGAVMNLRKRNITFDLDVEKIKFTMSENSKNPREEESVAFMEIVEGDKGKSDSTPEEHYNSEFSYDIEIPPGGGKGRTLMELVPNTKNIIEEIEEEDLVKLRSPSLIYQCTPPQRKNVQKFSSCAVSELVTENMTKGTSLSKAWSELDLFHSPELRHIDLGANQIRNNPVLESSRFGYQWTSQRARAAKTQVGKLSLSCPFHLLKIDSLIASGGSPTEEMFHNYK</sequence>
<evidence type="ECO:0000313" key="3">
    <source>
        <dbReference type="Proteomes" id="UP000265520"/>
    </source>
</evidence>
<keyword evidence="3" id="KW-1185">Reference proteome</keyword>
<dbReference type="PANTHER" id="PTHR33067">
    <property type="entry name" value="RNA-DIRECTED DNA POLYMERASE-RELATED"/>
    <property type="match status" value="1"/>
</dbReference>
<feature type="compositionally biased region" description="Polar residues" evidence="1">
    <location>
        <begin position="1"/>
        <end position="15"/>
    </location>
</feature>
<gene>
    <name evidence="2" type="ORF">A2U01_0000396</name>
</gene>
<proteinExistence type="predicted"/>
<dbReference type="AlphaFoldDB" id="A0A392LXF9"/>
<dbReference type="Proteomes" id="UP000265520">
    <property type="component" value="Unassembled WGS sequence"/>
</dbReference>
<feature type="region of interest" description="Disordered" evidence="1">
    <location>
        <begin position="1"/>
        <end position="22"/>
    </location>
</feature>
<reference evidence="2 3" key="1">
    <citation type="journal article" date="2018" name="Front. Plant Sci.">
        <title>Red Clover (Trifolium pratense) and Zigzag Clover (T. medium) - A Picture of Genomic Similarities and Differences.</title>
        <authorList>
            <person name="Dluhosova J."/>
            <person name="Istvanek J."/>
            <person name="Nedelnik J."/>
            <person name="Repkova J."/>
        </authorList>
    </citation>
    <scope>NUCLEOTIDE SEQUENCE [LARGE SCALE GENOMIC DNA]</scope>
    <source>
        <strain evidence="3">cv. 10/8</strain>
        <tissue evidence="2">Leaf</tissue>
    </source>
</reference>
<comment type="caution">
    <text evidence="2">The sequence shown here is derived from an EMBL/GenBank/DDBJ whole genome shotgun (WGS) entry which is preliminary data.</text>
</comment>
<protein>
    <submittedName>
        <fullName evidence="2">Uncharacterized protein</fullName>
    </submittedName>
</protein>
<evidence type="ECO:0000256" key="1">
    <source>
        <dbReference type="SAM" id="MobiDB-lite"/>
    </source>
</evidence>
<name>A0A392LXF9_9FABA</name>
<accession>A0A392LXF9</accession>
<evidence type="ECO:0000313" key="2">
    <source>
        <dbReference type="EMBL" id="MCH79643.1"/>
    </source>
</evidence>
<dbReference type="EMBL" id="LXQA010000252">
    <property type="protein sequence ID" value="MCH79643.1"/>
    <property type="molecule type" value="Genomic_DNA"/>
</dbReference>
<dbReference type="PANTHER" id="PTHR33067:SF31">
    <property type="entry name" value="RNA-DIRECTED DNA POLYMERASE"/>
    <property type="match status" value="1"/>
</dbReference>